<evidence type="ECO:0000256" key="4">
    <source>
        <dbReference type="ARBA" id="ARBA00022989"/>
    </source>
</evidence>
<evidence type="ECO:0000256" key="6">
    <source>
        <dbReference type="RuleBase" id="RU363076"/>
    </source>
</evidence>
<keyword evidence="6" id="KW-1003">Cell membrane</keyword>
<dbReference type="AlphaFoldDB" id="A0A0A8K0F7"/>
<protein>
    <recommendedName>
        <fullName evidence="6">SURF1-like protein</fullName>
    </recommendedName>
</protein>
<dbReference type="PROSITE" id="PS50895">
    <property type="entry name" value="SURF1"/>
    <property type="match status" value="1"/>
</dbReference>
<evidence type="ECO:0000313" key="7">
    <source>
        <dbReference type="EMBL" id="BAQ16453.1"/>
    </source>
</evidence>
<dbReference type="HOGENOM" id="CLU_047737_4_2_5"/>
<dbReference type="InterPro" id="IPR045214">
    <property type="entry name" value="Surf1/Surf4"/>
</dbReference>
<dbReference type="InterPro" id="IPR002994">
    <property type="entry name" value="Surf1/Shy1"/>
</dbReference>
<feature type="transmembrane region" description="Helical" evidence="6">
    <location>
        <begin position="214"/>
        <end position="234"/>
    </location>
</feature>
<proteinExistence type="inferred from homology"/>
<dbReference type="KEGG" id="mcg:GL4_0993"/>
<dbReference type="Proteomes" id="UP000031643">
    <property type="component" value="Chromosome"/>
</dbReference>
<evidence type="ECO:0000313" key="8">
    <source>
        <dbReference type="Proteomes" id="UP000031643"/>
    </source>
</evidence>
<keyword evidence="8" id="KW-1185">Reference proteome</keyword>
<dbReference type="OrthoDB" id="6079986at2"/>
<comment type="subcellular location">
    <subcellularLocation>
        <location evidence="6">Cell membrane</location>
        <topology evidence="6">Multi-pass membrane protein</topology>
    </subcellularLocation>
    <subcellularLocation>
        <location evidence="1">Membrane</location>
    </subcellularLocation>
</comment>
<dbReference type="GO" id="GO:0005886">
    <property type="term" value="C:plasma membrane"/>
    <property type="evidence" value="ECO:0007669"/>
    <property type="project" value="UniProtKB-SubCell"/>
</dbReference>
<gene>
    <name evidence="7" type="ORF">GL4_0993</name>
</gene>
<reference evidence="7 8" key="1">
    <citation type="submission" date="2014-09" db="EMBL/GenBank/DDBJ databases">
        <title>Genome sequencing of Methyloceanibacter caenitepidi Gela4.</title>
        <authorList>
            <person name="Takeuchi M."/>
            <person name="Susumu S."/>
            <person name="Kamagata Y."/>
            <person name="Oshima K."/>
            <person name="Hattori M."/>
            <person name="Iwasaki W."/>
        </authorList>
    </citation>
    <scope>NUCLEOTIDE SEQUENCE [LARGE SCALE GENOMIC DNA]</scope>
    <source>
        <strain evidence="7 8">Gela4</strain>
    </source>
</reference>
<dbReference type="EMBL" id="AP014648">
    <property type="protein sequence ID" value="BAQ16453.1"/>
    <property type="molecule type" value="Genomic_DNA"/>
</dbReference>
<evidence type="ECO:0000256" key="5">
    <source>
        <dbReference type="ARBA" id="ARBA00023136"/>
    </source>
</evidence>
<dbReference type="RefSeq" id="WP_045365132.1">
    <property type="nucleotide sequence ID" value="NZ_AP014648.1"/>
</dbReference>
<evidence type="ECO:0000256" key="3">
    <source>
        <dbReference type="ARBA" id="ARBA00022692"/>
    </source>
</evidence>
<dbReference type="PANTHER" id="PTHR23427:SF2">
    <property type="entry name" value="SURFEIT LOCUS PROTEIN 1"/>
    <property type="match status" value="1"/>
</dbReference>
<dbReference type="Pfam" id="PF02104">
    <property type="entry name" value="SURF1"/>
    <property type="match status" value="1"/>
</dbReference>
<evidence type="ECO:0000256" key="2">
    <source>
        <dbReference type="ARBA" id="ARBA00007165"/>
    </source>
</evidence>
<keyword evidence="4 6" id="KW-1133">Transmembrane helix</keyword>
<keyword evidence="5 6" id="KW-0472">Membrane</keyword>
<accession>A0A0A8K0F7</accession>
<feature type="transmembrane region" description="Helical" evidence="6">
    <location>
        <begin position="6"/>
        <end position="24"/>
    </location>
</feature>
<dbReference type="STRING" id="1384459.GL4_0993"/>
<sequence>MTTPALIRLTIATLIGFALLIWLGQWQLQRLEWKERIIQRIETRTERMPVSLEKAVELAQQWGDPNYLRVTAEGRFHHNLERYLYSISSDGEPGWHVIAPLETAAGRVVLVDRGFVPDGRRDPGTRQEGQVRDIVTVTGLVRTSEKPNLFSPDNDEEANQWFTRDLDGMARSMFPGGTVQVLPFFLEAEASDVPGGWPKGGQTRLELPNKHLQYALTWFLLAACLLVIYAVYVWSVMTGRRS</sequence>
<comment type="similarity">
    <text evidence="2 6">Belongs to the SURF1 family.</text>
</comment>
<evidence type="ECO:0000256" key="1">
    <source>
        <dbReference type="ARBA" id="ARBA00004370"/>
    </source>
</evidence>
<keyword evidence="3 6" id="KW-0812">Transmembrane</keyword>
<name>A0A0A8K0F7_9HYPH</name>
<organism evidence="7 8">
    <name type="scientific">Methyloceanibacter caenitepidi</name>
    <dbReference type="NCBI Taxonomy" id="1384459"/>
    <lineage>
        <taxon>Bacteria</taxon>
        <taxon>Pseudomonadati</taxon>
        <taxon>Pseudomonadota</taxon>
        <taxon>Alphaproteobacteria</taxon>
        <taxon>Hyphomicrobiales</taxon>
        <taxon>Hyphomicrobiaceae</taxon>
        <taxon>Methyloceanibacter</taxon>
    </lineage>
</organism>
<dbReference type="PANTHER" id="PTHR23427">
    <property type="entry name" value="SURFEIT LOCUS PROTEIN"/>
    <property type="match status" value="1"/>
</dbReference>
<dbReference type="CDD" id="cd06662">
    <property type="entry name" value="SURF1"/>
    <property type="match status" value="1"/>
</dbReference>